<dbReference type="Proteomes" id="UP000596248">
    <property type="component" value="Chromosome"/>
</dbReference>
<organism evidence="3 4">
    <name type="scientific">Brevibacillus choshinensis</name>
    <dbReference type="NCBI Taxonomy" id="54911"/>
    <lineage>
        <taxon>Bacteria</taxon>
        <taxon>Bacillati</taxon>
        <taxon>Bacillota</taxon>
        <taxon>Bacilli</taxon>
        <taxon>Bacillales</taxon>
        <taxon>Paenibacillaceae</taxon>
        <taxon>Brevibacillus</taxon>
    </lineage>
</organism>
<dbReference type="EMBL" id="CP069127">
    <property type="protein sequence ID" value="QRG70758.1"/>
    <property type="molecule type" value="Genomic_DNA"/>
</dbReference>
<proteinExistence type="predicted"/>
<dbReference type="InterPro" id="IPR050772">
    <property type="entry name" value="Hydratase-Decarb/MhpD_sf"/>
</dbReference>
<keyword evidence="4" id="KW-1185">Reference proteome</keyword>
<dbReference type="Pfam" id="PF01557">
    <property type="entry name" value="FAA_hydrolase"/>
    <property type="match status" value="1"/>
</dbReference>
<evidence type="ECO:0000313" key="3">
    <source>
        <dbReference type="EMBL" id="QRG70758.1"/>
    </source>
</evidence>
<gene>
    <name evidence="3" type="ORF">JNE38_24125</name>
</gene>
<feature type="domain" description="Fumarylacetoacetase-like C-terminal" evidence="2">
    <location>
        <begin position="37"/>
        <end position="224"/>
    </location>
</feature>
<dbReference type="SUPFAM" id="SSF56529">
    <property type="entry name" value="FAH"/>
    <property type="match status" value="1"/>
</dbReference>
<reference evidence="3 4" key="1">
    <citation type="submission" date="2021-01" db="EMBL/GenBank/DDBJ databases">
        <title>Identification of strong promoters based on the transcriptome of Brevibacillus choshinensis.</title>
        <authorList>
            <person name="Yao D."/>
            <person name="Zhang K."/>
            <person name="Wu J."/>
        </authorList>
    </citation>
    <scope>NUCLEOTIDE SEQUENCE [LARGE SCALE GENOMIC DNA]</scope>
    <source>
        <strain evidence="3 4">HPD31-SP3</strain>
    </source>
</reference>
<protein>
    <submittedName>
        <fullName evidence="3">Fumarylacetoacetate hydrolase family protein</fullName>
    </submittedName>
</protein>
<keyword evidence="1" id="KW-0456">Lyase</keyword>
<keyword evidence="3" id="KW-0378">Hydrolase</keyword>
<evidence type="ECO:0000256" key="1">
    <source>
        <dbReference type="ARBA" id="ARBA00023239"/>
    </source>
</evidence>
<sequence>MGYQVQRELVRLKKEQGQAILAYKMGITSQAKMKQMNVDEPIYGYVFDRMEVPDEGEVRLEEFIHPKVEAEIAFILAEDLEGPDVTMEEVLAKTEWIVPALEIIDSRFADFVFKLPDVIADNTSAAGVVFGNRRFRPDAFELDSIGVTLCTNGEQRAEGVGAAVLGNPAISVAMLANMRYSHGMGKLAKGSMILSGAMTEAVMLKKGDHVTASYAKMGEVSFQVR</sequence>
<accession>A0ABX7FYA0</accession>
<dbReference type="GO" id="GO:0016787">
    <property type="term" value="F:hydrolase activity"/>
    <property type="evidence" value="ECO:0007669"/>
    <property type="project" value="UniProtKB-KW"/>
</dbReference>
<dbReference type="PANTHER" id="PTHR30143:SF0">
    <property type="entry name" value="2-KETO-4-PENTENOATE HYDRATASE"/>
    <property type="match status" value="1"/>
</dbReference>
<dbReference type="Gene3D" id="3.90.850.10">
    <property type="entry name" value="Fumarylacetoacetase-like, C-terminal domain"/>
    <property type="match status" value="1"/>
</dbReference>
<dbReference type="PANTHER" id="PTHR30143">
    <property type="entry name" value="ACID HYDRATASE"/>
    <property type="match status" value="1"/>
</dbReference>
<evidence type="ECO:0000313" key="4">
    <source>
        <dbReference type="Proteomes" id="UP000596248"/>
    </source>
</evidence>
<name>A0ABX7FYA0_BRECH</name>
<dbReference type="InterPro" id="IPR036663">
    <property type="entry name" value="Fumarylacetoacetase_C_sf"/>
</dbReference>
<dbReference type="InterPro" id="IPR011234">
    <property type="entry name" value="Fumarylacetoacetase-like_C"/>
</dbReference>
<evidence type="ECO:0000259" key="2">
    <source>
        <dbReference type="Pfam" id="PF01557"/>
    </source>
</evidence>